<dbReference type="AlphaFoldDB" id="A0A212JC39"/>
<comment type="subcellular location">
    <subcellularLocation>
        <location evidence="1">Membrane</location>
        <topology evidence="1">Lipid-anchor</topology>
    </subcellularLocation>
</comment>
<evidence type="ECO:0000313" key="9">
    <source>
        <dbReference type="EMBL" id="SBV97017.1"/>
    </source>
</evidence>
<sequence length="297" mass="31403">MKKLVVSTLAAALLVSLAACGGQAAAPSASSTPSASTAPGASAAPSETSTPAADKGTITYSKSQGPYTELFEAAIVPILEKEGYTLKVEELSDLLTADIALNDGDVDVNVEQHTAYLENFNSNYNGDLTPISPIPTVPAGIYSSTHKSLDEVTDGALVAVPNDASNTARAYLLLQKIGWIKLSDSVDPTSVTQDDIVENPHNLVFTEMKSLTIPASMQDFDYVVITGSIVYNAGIDPSSALATEDVLDHLVLQVVVKAENVDTDWAKAIVAAYHSDEFKAYLEANNNGLWWVPAELQ</sequence>
<evidence type="ECO:0000256" key="1">
    <source>
        <dbReference type="ARBA" id="ARBA00004635"/>
    </source>
</evidence>
<keyword evidence="4" id="KW-0472">Membrane</keyword>
<feature type="chain" id="PRO_5012894377" evidence="8">
    <location>
        <begin position="25"/>
        <end position="297"/>
    </location>
</feature>
<dbReference type="GO" id="GO:0016020">
    <property type="term" value="C:membrane"/>
    <property type="evidence" value="ECO:0007669"/>
    <property type="project" value="UniProtKB-SubCell"/>
</dbReference>
<organism evidence="9">
    <name type="scientific">uncultured Eubacteriales bacterium</name>
    <dbReference type="NCBI Taxonomy" id="172733"/>
    <lineage>
        <taxon>Bacteria</taxon>
        <taxon>Bacillati</taxon>
        <taxon>Bacillota</taxon>
        <taxon>Clostridia</taxon>
        <taxon>Eubacteriales</taxon>
        <taxon>environmental samples</taxon>
    </lineage>
</organism>
<proteinExistence type="inferred from homology"/>
<keyword evidence="3 8" id="KW-0732">Signal</keyword>
<keyword evidence="5" id="KW-0564">Palmitate</keyword>
<protein>
    <submittedName>
        <fullName evidence="9">NLPA lipoprotein</fullName>
    </submittedName>
</protein>
<reference evidence="9" key="1">
    <citation type="submission" date="2016-04" db="EMBL/GenBank/DDBJ databases">
        <authorList>
            <person name="Evans L.H."/>
            <person name="Alamgir A."/>
            <person name="Owens N."/>
            <person name="Weber N.D."/>
            <person name="Virtaneva K."/>
            <person name="Barbian K."/>
            <person name="Babar A."/>
            <person name="Rosenke K."/>
        </authorList>
    </citation>
    <scope>NUCLEOTIDE SEQUENCE</scope>
    <source>
        <strain evidence="9">86</strain>
    </source>
</reference>
<evidence type="ECO:0000256" key="5">
    <source>
        <dbReference type="ARBA" id="ARBA00023139"/>
    </source>
</evidence>
<evidence type="ECO:0000256" key="6">
    <source>
        <dbReference type="ARBA" id="ARBA00023288"/>
    </source>
</evidence>
<evidence type="ECO:0000256" key="2">
    <source>
        <dbReference type="ARBA" id="ARBA00008973"/>
    </source>
</evidence>
<feature type="compositionally biased region" description="Low complexity" evidence="7">
    <location>
        <begin position="27"/>
        <end position="53"/>
    </location>
</feature>
<feature type="region of interest" description="Disordered" evidence="7">
    <location>
        <begin position="27"/>
        <end position="60"/>
    </location>
</feature>
<accession>A0A212JC39</accession>
<dbReference type="EMBL" id="FLUN01000001">
    <property type="protein sequence ID" value="SBV97017.1"/>
    <property type="molecule type" value="Genomic_DNA"/>
</dbReference>
<dbReference type="Pfam" id="PF03180">
    <property type="entry name" value="Lipoprotein_9"/>
    <property type="match status" value="1"/>
</dbReference>
<dbReference type="PANTHER" id="PTHR30429:SF0">
    <property type="entry name" value="METHIONINE-BINDING LIPOPROTEIN METQ"/>
    <property type="match status" value="1"/>
</dbReference>
<dbReference type="PANTHER" id="PTHR30429">
    <property type="entry name" value="D-METHIONINE-BINDING LIPOPROTEIN METQ"/>
    <property type="match status" value="1"/>
</dbReference>
<name>A0A212JC39_9FIRM</name>
<evidence type="ECO:0000256" key="3">
    <source>
        <dbReference type="ARBA" id="ARBA00022729"/>
    </source>
</evidence>
<evidence type="ECO:0000256" key="8">
    <source>
        <dbReference type="SAM" id="SignalP"/>
    </source>
</evidence>
<comment type="similarity">
    <text evidence="2">Belongs to the NlpA lipoprotein family.</text>
</comment>
<evidence type="ECO:0000256" key="7">
    <source>
        <dbReference type="SAM" id="MobiDB-lite"/>
    </source>
</evidence>
<dbReference type="PROSITE" id="PS51257">
    <property type="entry name" value="PROKAR_LIPOPROTEIN"/>
    <property type="match status" value="1"/>
</dbReference>
<dbReference type="Gene3D" id="3.40.190.10">
    <property type="entry name" value="Periplasmic binding protein-like II"/>
    <property type="match status" value="2"/>
</dbReference>
<dbReference type="InterPro" id="IPR004872">
    <property type="entry name" value="Lipoprotein_NlpA"/>
</dbReference>
<gene>
    <name evidence="9" type="ORF">KL86CLO1_10854</name>
</gene>
<feature type="signal peptide" evidence="8">
    <location>
        <begin position="1"/>
        <end position="24"/>
    </location>
</feature>
<dbReference type="SUPFAM" id="SSF53850">
    <property type="entry name" value="Periplasmic binding protein-like II"/>
    <property type="match status" value="1"/>
</dbReference>
<evidence type="ECO:0000256" key="4">
    <source>
        <dbReference type="ARBA" id="ARBA00023136"/>
    </source>
</evidence>
<keyword evidence="6 9" id="KW-0449">Lipoprotein</keyword>